<evidence type="ECO:0000259" key="8">
    <source>
        <dbReference type="PROSITE" id="PS51294"/>
    </source>
</evidence>
<evidence type="ECO:0000259" key="6">
    <source>
        <dbReference type="PROSITE" id="PS50090"/>
    </source>
</evidence>
<dbReference type="PROSITE" id="PS51294">
    <property type="entry name" value="HTH_MYB"/>
    <property type="match status" value="1"/>
</dbReference>
<evidence type="ECO:0000256" key="3">
    <source>
        <dbReference type="ARBA" id="ARBA00023125"/>
    </source>
</evidence>
<dbReference type="Pfam" id="PF00249">
    <property type="entry name" value="Myb_DNA-binding"/>
    <property type="match status" value="1"/>
</dbReference>
<dbReference type="PANTHER" id="PTHR44191:SF2">
    <property type="entry name" value="TRANSCRIPTION FACTOR MYBS1"/>
    <property type="match status" value="1"/>
</dbReference>
<dbReference type="CDD" id="cd00167">
    <property type="entry name" value="SANT"/>
    <property type="match status" value="1"/>
</dbReference>
<dbReference type="PROSITE" id="PS50090">
    <property type="entry name" value="MYB_LIKE"/>
    <property type="match status" value="1"/>
</dbReference>
<dbReference type="PANTHER" id="PTHR44191">
    <property type="entry name" value="TRANSCRIPTION FACTOR KUA1"/>
    <property type="match status" value="1"/>
</dbReference>
<keyword evidence="4" id="KW-0804">Transcription</keyword>
<dbReference type="AlphaFoldDB" id="A9NKW2"/>
<evidence type="ECO:0000256" key="2">
    <source>
        <dbReference type="ARBA" id="ARBA00023015"/>
    </source>
</evidence>
<dbReference type="PROSITE" id="PS51293">
    <property type="entry name" value="SANT"/>
    <property type="match status" value="1"/>
</dbReference>
<dbReference type="Gene3D" id="1.10.10.60">
    <property type="entry name" value="Homeodomain-like"/>
    <property type="match status" value="1"/>
</dbReference>
<dbReference type="GO" id="GO:0006355">
    <property type="term" value="P:regulation of DNA-templated transcription"/>
    <property type="evidence" value="ECO:0007669"/>
    <property type="project" value="UniProtKB-ARBA"/>
</dbReference>
<accession>A9NKW2</accession>
<dbReference type="InterPro" id="IPR006447">
    <property type="entry name" value="Myb_dom_plants"/>
</dbReference>
<evidence type="ECO:0000256" key="1">
    <source>
        <dbReference type="ARBA" id="ARBA00004123"/>
    </source>
</evidence>
<dbReference type="GO" id="GO:0005634">
    <property type="term" value="C:nucleus"/>
    <property type="evidence" value="ECO:0007669"/>
    <property type="project" value="UniProtKB-SubCell"/>
</dbReference>
<keyword evidence="3" id="KW-0238">DNA-binding</keyword>
<dbReference type="NCBIfam" id="TIGR01557">
    <property type="entry name" value="myb_SHAQKYF"/>
    <property type="match status" value="1"/>
</dbReference>
<evidence type="ECO:0000256" key="4">
    <source>
        <dbReference type="ARBA" id="ARBA00023163"/>
    </source>
</evidence>
<proteinExistence type="evidence at transcript level"/>
<dbReference type="SMART" id="SM00717">
    <property type="entry name" value="SANT"/>
    <property type="match status" value="1"/>
</dbReference>
<keyword evidence="2" id="KW-0805">Transcription regulation</keyword>
<keyword evidence="5" id="KW-0539">Nucleus</keyword>
<protein>
    <submittedName>
        <fullName evidence="9">Uncharacterized protein</fullName>
    </submittedName>
</protein>
<feature type="domain" description="HTH myb-type" evidence="8">
    <location>
        <begin position="5"/>
        <end position="62"/>
    </location>
</feature>
<dbReference type="FunFam" id="1.10.10.60:FF:000009">
    <property type="entry name" value="transcription factor MYB1R1"/>
    <property type="match status" value="1"/>
</dbReference>
<dbReference type="InterPro" id="IPR017930">
    <property type="entry name" value="Myb_dom"/>
</dbReference>
<evidence type="ECO:0000259" key="7">
    <source>
        <dbReference type="PROSITE" id="PS51293"/>
    </source>
</evidence>
<name>A9NKW2_PICSI</name>
<organism evidence="9">
    <name type="scientific">Picea sitchensis</name>
    <name type="common">Sitka spruce</name>
    <name type="synonym">Pinus sitchensis</name>
    <dbReference type="NCBI Taxonomy" id="3332"/>
    <lineage>
        <taxon>Eukaryota</taxon>
        <taxon>Viridiplantae</taxon>
        <taxon>Streptophyta</taxon>
        <taxon>Embryophyta</taxon>
        <taxon>Tracheophyta</taxon>
        <taxon>Spermatophyta</taxon>
        <taxon>Pinopsida</taxon>
        <taxon>Pinidae</taxon>
        <taxon>Conifers I</taxon>
        <taxon>Pinales</taxon>
        <taxon>Pinaceae</taxon>
        <taxon>Picea</taxon>
    </lineage>
</organism>
<feature type="domain" description="Myb-like" evidence="6">
    <location>
        <begin position="6"/>
        <end position="58"/>
    </location>
</feature>
<feature type="domain" description="SANT" evidence="7">
    <location>
        <begin position="14"/>
        <end position="62"/>
    </location>
</feature>
<dbReference type="InterPro" id="IPR009057">
    <property type="entry name" value="Homeodomain-like_sf"/>
</dbReference>
<dbReference type="EMBL" id="EF081893">
    <property type="protein sequence ID" value="ABK21273.1"/>
    <property type="molecule type" value="mRNA"/>
</dbReference>
<sequence length="89" mass="10374">MECTKQERRKGIPWTEEEHRLFLMGLAKHGKGDWRGISKNFVVSRTPTQVASHAQKYFIRLSSWNKEKKRPNIRDIISPNPGAVSRSRL</sequence>
<dbReference type="GO" id="GO:0003677">
    <property type="term" value="F:DNA binding"/>
    <property type="evidence" value="ECO:0007669"/>
    <property type="project" value="UniProtKB-KW"/>
</dbReference>
<comment type="subcellular location">
    <subcellularLocation>
        <location evidence="1">Nucleus</location>
    </subcellularLocation>
</comment>
<dbReference type="InterPro" id="IPR001005">
    <property type="entry name" value="SANT/Myb"/>
</dbReference>
<evidence type="ECO:0000256" key="5">
    <source>
        <dbReference type="ARBA" id="ARBA00023242"/>
    </source>
</evidence>
<reference evidence="9" key="1">
    <citation type="journal article" date="2008" name="BMC Genomics">
        <title>A conifer genomics resource of 200,000 spruce (Picea spp.) ESTs and 6,464 high-quality, sequence-finished full-length cDNAs for Sitka spruce (Picea sitchensis).</title>
        <authorList>
            <person name="Ralph S.G."/>
            <person name="Chun H.J."/>
            <person name="Kolosova N."/>
            <person name="Cooper D."/>
            <person name="Oddy C."/>
            <person name="Ritland C.E."/>
            <person name="Kirkpatrick R."/>
            <person name="Moore R."/>
            <person name="Barber S."/>
            <person name="Holt R.A."/>
            <person name="Jones S.J."/>
            <person name="Marra M.A."/>
            <person name="Douglas C.J."/>
            <person name="Ritland K."/>
            <person name="Bohlmann J."/>
        </authorList>
    </citation>
    <scope>NUCLEOTIDE SEQUENCE</scope>
    <source>
        <tissue evidence="9">Green portion of the leader tissue</tissue>
    </source>
</reference>
<dbReference type="SUPFAM" id="SSF46689">
    <property type="entry name" value="Homeodomain-like"/>
    <property type="match status" value="1"/>
</dbReference>
<dbReference type="InterPro" id="IPR052245">
    <property type="entry name" value="Plant_Stress_Dev_TF"/>
</dbReference>
<evidence type="ECO:0000313" key="9">
    <source>
        <dbReference type="EMBL" id="ABK21273.1"/>
    </source>
</evidence>
<dbReference type="InterPro" id="IPR017884">
    <property type="entry name" value="SANT_dom"/>
</dbReference>